<comment type="caution">
    <text evidence="1">The sequence shown here is derived from an EMBL/GenBank/DDBJ whole genome shotgun (WGS) entry which is preliminary data.</text>
</comment>
<evidence type="ECO:0000313" key="1">
    <source>
        <dbReference type="EMBL" id="MBW0513301.1"/>
    </source>
</evidence>
<reference evidence="1" key="1">
    <citation type="submission" date="2021-03" db="EMBL/GenBank/DDBJ databases">
        <title>Draft genome sequence of rust myrtle Austropuccinia psidii MF-1, a brazilian biotype.</title>
        <authorList>
            <person name="Quecine M.C."/>
            <person name="Pachon D.M.R."/>
            <person name="Bonatelli M.L."/>
            <person name="Correr F.H."/>
            <person name="Franceschini L.M."/>
            <person name="Leite T.F."/>
            <person name="Margarido G.R.A."/>
            <person name="Almeida C.A."/>
            <person name="Ferrarezi J.A."/>
            <person name="Labate C.A."/>
        </authorList>
    </citation>
    <scope>NUCLEOTIDE SEQUENCE</scope>
    <source>
        <strain evidence="1">MF-1</strain>
    </source>
</reference>
<gene>
    <name evidence="1" type="ORF">O181_053016</name>
</gene>
<sequence length="219" mass="24788">MRCSQGSCIFKLCIPKSTWQNKRNHSEELGTFENDSTDSDDIEVIISRKEWRGLKNDAQNPSNQFKAQESLTSKMKSSDNIGLSSLTEPYNDDQNFIPISSEINVEGFDLSFHSYGVLSHENIKYLCQILEQTTIPSFWTRVPKSVGSAKHGSLKAAERELLYKVYLHLFLLVSQLDGKKISLGIMNNKSLLISCLNIAMSANVTQKKVGDWTILWSKF</sequence>
<accession>A0A9Q3DZM7</accession>
<dbReference type="EMBL" id="AVOT02023333">
    <property type="protein sequence ID" value="MBW0513301.1"/>
    <property type="molecule type" value="Genomic_DNA"/>
</dbReference>
<dbReference type="OrthoDB" id="2507659at2759"/>
<organism evidence="1 2">
    <name type="scientific">Austropuccinia psidii MF-1</name>
    <dbReference type="NCBI Taxonomy" id="1389203"/>
    <lineage>
        <taxon>Eukaryota</taxon>
        <taxon>Fungi</taxon>
        <taxon>Dikarya</taxon>
        <taxon>Basidiomycota</taxon>
        <taxon>Pucciniomycotina</taxon>
        <taxon>Pucciniomycetes</taxon>
        <taxon>Pucciniales</taxon>
        <taxon>Sphaerophragmiaceae</taxon>
        <taxon>Austropuccinia</taxon>
    </lineage>
</organism>
<name>A0A9Q3DZM7_9BASI</name>
<protein>
    <submittedName>
        <fullName evidence="1">Uncharacterized protein</fullName>
    </submittedName>
</protein>
<proteinExistence type="predicted"/>
<dbReference type="AlphaFoldDB" id="A0A9Q3DZM7"/>
<dbReference type="Proteomes" id="UP000765509">
    <property type="component" value="Unassembled WGS sequence"/>
</dbReference>
<evidence type="ECO:0000313" key="2">
    <source>
        <dbReference type="Proteomes" id="UP000765509"/>
    </source>
</evidence>
<keyword evidence="2" id="KW-1185">Reference proteome</keyword>